<accession>D7A6V8</accession>
<evidence type="ECO:0000313" key="2">
    <source>
        <dbReference type="Proteomes" id="UP000006633"/>
    </source>
</evidence>
<organism evidence="1 2">
    <name type="scientific">Ancylobacter novellus (strain ATCC 8093 / DSM 506 / JCM 20403 / CCM 1077 / IAM 12100 / NBRC 12443 / NCIMB 10456)</name>
    <name type="common">Starkeya novella</name>
    <dbReference type="NCBI Taxonomy" id="639283"/>
    <lineage>
        <taxon>Bacteria</taxon>
        <taxon>Pseudomonadati</taxon>
        <taxon>Pseudomonadota</taxon>
        <taxon>Alphaproteobacteria</taxon>
        <taxon>Hyphomicrobiales</taxon>
        <taxon>Xanthobacteraceae</taxon>
        <taxon>Ancylobacter</taxon>
    </lineage>
</organism>
<proteinExistence type="predicted"/>
<dbReference type="OrthoDB" id="5298564at2"/>
<dbReference type="KEGG" id="sno:Snov_1010"/>
<dbReference type="RefSeq" id="WP_013165837.1">
    <property type="nucleotide sequence ID" value="NC_014217.1"/>
</dbReference>
<evidence type="ECO:0000313" key="1">
    <source>
        <dbReference type="EMBL" id="ADH88332.1"/>
    </source>
</evidence>
<dbReference type="HOGENOM" id="CLU_1757704_0_0_5"/>
<reference evidence="1 2" key="1">
    <citation type="journal article" date="2012" name="Stand. Genomic Sci.">
        <title>Complete genome sequence of the facultatively chemolithoautotrophic and methylotrophic alpha Proteobacterium Starkeya novella type strain (ATCC 8093(T)).</title>
        <authorList>
            <person name="Kappler U."/>
            <person name="Davenport K."/>
            <person name="Beatson S."/>
            <person name="Lucas S."/>
            <person name="Lapidus A."/>
            <person name="Copeland A."/>
            <person name="Berry K.W."/>
            <person name="Glavina Del Rio T."/>
            <person name="Hammon N."/>
            <person name="Dalin E."/>
            <person name="Tice H."/>
            <person name="Pitluck S."/>
            <person name="Richardson P."/>
            <person name="Bruce D."/>
            <person name="Goodwin L.A."/>
            <person name="Han C."/>
            <person name="Tapia R."/>
            <person name="Detter J.C."/>
            <person name="Chang Y.J."/>
            <person name="Jeffries C.D."/>
            <person name="Land M."/>
            <person name="Hauser L."/>
            <person name="Kyrpides N.C."/>
            <person name="Goker M."/>
            <person name="Ivanova N."/>
            <person name="Klenk H.P."/>
            <person name="Woyke T."/>
        </authorList>
    </citation>
    <scope>NUCLEOTIDE SEQUENCE [LARGE SCALE GENOMIC DNA]</scope>
    <source>
        <strain evidence="2">ATCC 8093 / DSM 506 / JCM 20403 / CCM 1077 / IAM 12100 / NBRC 12443 / NCIMB 10456</strain>
    </source>
</reference>
<sequence length="148" mass="15559">MSTFVKLATLGVAAAAIGIALAGMDDRPGFGRVREAEPATKPAAQLDVSRQLVGLHDAMRILPEQEGAWRSFVAAIMELDRLTRAFTAEESIDSASADEERARHALMFGIALSEIEAALSAEQAALLQSRATSLGRAFVCSGVQAGTS</sequence>
<gene>
    <name evidence="1" type="ordered locus">Snov_1010</name>
</gene>
<name>D7A6V8_ANCN5</name>
<dbReference type="STRING" id="639283.Snov_1010"/>
<dbReference type="AlphaFoldDB" id="D7A6V8"/>
<dbReference type="EMBL" id="CP002026">
    <property type="protein sequence ID" value="ADH88332.1"/>
    <property type="molecule type" value="Genomic_DNA"/>
</dbReference>
<protein>
    <submittedName>
        <fullName evidence="1">Uncharacterized protein</fullName>
    </submittedName>
</protein>
<dbReference type="Proteomes" id="UP000006633">
    <property type="component" value="Chromosome"/>
</dbReference>
<keyword evidence="2" id="KW-1185">Reference proteome</keyword>